<protein>
    <submittedName>
        <fullName evidence="1">Aminoglycoside 6-adenylyltransferase</fullName>
    </submittedName>
</protein>
<keyword evidence="2" id="KW-1185">Reference proteome</keyword>
<organism evidence="1 2">
    <name type="scientific">Candidatus Enterococcus ferrettii</name>
    <dbReference type="NCBI Taxonomy" id="2815324"/>
    <lineage>
        <taxon>Bacteria</taxon>
        <taxon>Bacillati</taxon>
        <taxon>Bacillota</taxon>
        <taxon>Bacilli</taxon>
        <taxon>Lactobacillales</taxon>
        <taxon>Enterococcaceae</taxon>
        <taxon>Enterococcus</taxon>
    </lineage>
</organism>
<reference evidence="1 2" key="1">
    <citation type="submission" date="2021-03" db="EMBL/GenBank/DDBJ databases">
        <authorList>
            <person name="Gilmore M.S."/>
            <person name="Schwartzman J."/>
            <person name="Van Tyne D."/>
            <person name="Martin M."/>
            <person name="Earl A.M."/>
            <person name="Manson A.L."/>
            <person name="Straub T."/>
            <person name="Salamzade R."/>
            <person name="Saavedra J."/>
            <person name="Lebreton F."/>
            <person name="Prichula J."/>
            <person name="Schaufler K."/>
            <person name="Gaca A."/>
            <person name="Sgardioli B."/>
            <person name="Wagenaar J."/>
            <person name="Strong T."/>
        </authorList>
    </citation>
    <scope>NUCLEOTIDE SEQUENCE [LARGE SCALE GENOMIC DNA]</scope>
    <source>
        <strain evidence="1 2">665A</strain>
    </source>
</reference>
<gene>
    <name evidence="1" type="ORF">JZO67_000878</name>
</gene>
<comment type="caution">
    <text evidence="1">The sequence shown here is derived from an EMBL/GenBank/DDBJ whole genome shotgun (WGS) entry which is preliminary data.</text>
</comment>
<dbReference type="Gene3D" id="3.30.460.10">
    <property type="entry name" value="Beta Polymerase, domain 2"/>
    <property type="match status" value="1"/>
</dbReference>
<dbReference type="InterPro" id="IPR043519">
    <property type="entry name" value="NT_sf"/>
</dbReference>
<dbReference type="EMBL" id="JAFREL020000001">
    <property type="protein sequence ID" value="MEO1768939.1"/>
    <property type="molecule type" value="Genomic_DNA"/>
</dbReference>
<name>A0ABV0EN90_9ENTE</name>
<dbReference type="Pfam" id="PF04439">
    <property type="entry name" value="Adenyl_transf"/>
    <property type="match status" value="1"/>
</dbReference>
<accession>A0ABV0EN90</accession>
<dbReference type="SUPFAM" id="SSF81301">
    <property type="entry name" value="Nucleotidyltransferase"/>
    <property type="match status" value="1"/>
</dbReference>
<dbReference type="Proteomes" id="UP000664357">
    <property type="component" value="Unassembled WGS sequence"/>
</dbReference>
<dbReference type="SUPFAM" id="SSF81631">
    <property type="entry name" value="PAP/OAS1 substrate-binding domain"/>
    <property type="match status" value="1"/>
</dbReference>
<reference evidence="1 2" key="2">
    <citation type="submission" date="2024-02" db="EMBL/GenBank/DDBJ databases">
        <title>The Genome Sequence of Enterococcus sp. DIV0159.</title>
        <authorList>
            <person name="Earl A."/>
            <person name="Manson A."/>
            <person name="Gilmore M."/>
            <person name="Sanders J."/>
            <person name="Shea T."/>
            <person name="Howe W."/>
            <person name="Livny J."/>
            <person name="Cuomo C."/>
            <person name="Neafsey D."/>
            <person name="Birren B."/>
        </authorList>
    </citation>
    <scope>NUCLEOTIDE SEQUENCE [LARGE SCALE GENOMIC DNA]</scope>
    <source>
        <strain evidence="1 2">665A</strain>
    </source>
</reference>
<dbReference type="CDD" id="cd05403">
    <property type="entry name" value="NT_KNTase_like"/>
    <property type="match status" value="1"/>
</dbReference>
<evidence type="ECO:0000313" key="1">
    <source>
        <dbReference type="EMBL" id="MEO1768939.1"/>
    </source>
</evidence>
<sequence>MLENNFYDQFIKRFAAVGKERSDLKAAYVIGSRARKEYPADQWSDLDILLYTDQPEYYLEAADFVSSFGTIWSSFSTKTLGNDAERLILFEGGYQVDLVVKTAVEFERYITEGKVPWLFKRGTQIIVDNTGTAAKLLPEKTVLPEKQPLNQQNFDQVNQMFWFVTMYIAKQLLRKENWSAKVREMEYKMILLQVIEWYEQSLHGLEYDTWHGGRFLEKWVEPDLYQAIAGTYGNFELASLWQALIESMELFTQLTQAISAREQLTLDSNLGENITNWINGKRAK</sequence>
<dbReference type="InterPro" id="IPR007530">
    <property type="entry name" value="Aminoglycoside_adenylylTfrase"/>
</dbReference>
<evidence type="ECO:0000313" key="2">
    <source>
        <dbReference type="Proteomes" id="UP000664357"/>
    </source>
</evidence>
<dbReference type="Gene3D" id="1.20.120.330">
    <property type="entry name" value="Nucleotidyltransferases domain 2"/>
    <property type="match status" value="1"/>
</dbReference>
<proteinExistence type="predicted"/>